<keyword evidence="3" id="KW-1185">Reference proteome</keyword>
<accession>G2JBT8</accession>
<keyword evidence="1" id="KW-0472">Membrane</keyword>
<gene>
    <name evidence="2" type="ORF">CAGGBEG34_620003</name>
</gene>
<keyword evidence="1" id="KW-1133">Transmembrane helix</keyword>
<comment type="caution">
    <text evidence="2">The sequence shown here is derived from an EMBL/GenBank/DDBJ whole genome shotgun (WGS) entry which is preliminary data.</text>
</comment>
<dbReference type="EC" id="1.1.1.157" evidence="2"/>
<dbReference type="EMBL" id="CAFB01000083">
    <property type="protein sequence ID" value="CCD30243.1"/>
    <property type="molecule type" value="Genomic_DNA"/>
</dbReference>
<sequence>MKLKLDTSPKDRILVELDGTVVTMFMRTGFLRSITRTKYACTDSAAVSAFSITSTKTNENATAPHALVFVSEAAGQEKVAIIERFRTDADAQVAFMRVQQALHRLTVARKRQHRLRILGRLIALPLLVFVVSMSLVRFLDSHHGSLAALDRIMRAAGTIDEERFQINDVR</sequence>
<proteinExistence type="predicted"/>
<name>G2JBT8_9BURK</name>
<keyword evidence="2" id="KW-0560">Oxidoreductase</keyword>
<dbReference type="OrthoDB" id="12976at2"/>
<dbReference type="STRING" id="1070319.CAGGBEG34_620003"/>
<reference evidence="2 3" key="1">
    <citation type="submission" date="2011-08" db="EMBL/GenBank/DDBJ databases">
        <title>The genome of the obligate endobacterium of an arbuscular mycorrhizal fungus reveals an interphylum network of nutritional interactions.</title>
        <authorList>
            <person name="Ghignone S."/>
            <person name="Salvioli A."/>
            <person name="Anca I."/>
            <person name="Lumini E."/>
            <person name="Ortu G."/>
            <person name="Petiti L."/>
            <person name="Cruveiller S."/>
            <person name="Bianciotto V."/>
            <person name="Piffanelli P."/>
            <person name="Lanfranco L."/>
            <person name="Bonfante P."/>
        </authorList>
    </citation>
    <scope>NUCLEOTIDE SEQUENCE [LARGE SCALE GENOMIC DNA]</scope>
    <source>
        <strain evidence="2 3">BEG34</strain>
    </source>
</reference>
<dbReference type="Proteomes" id="UP000054051">
    <property type="component" value="Unassembled WGS sequence"/>
</dbReference>
<evidence type="ECO:0000313" key="2">
    <source>
        <dbReference type="EMBL" id="CCD30243.1"/>
    </source>
</evidence>
<dbReference type="GO" id="GO:0008691">
    <property type="term" value="F:3-hydroxybutyryl-CoA dehydrogenase activity"/>
    <property type="evidence" value="ECO:0007669"/>
    <property type="project" value="UniProtKB-EC"/>
</dbReference>
<keyword evidence="1" id="KW-0812">Transmembrane</keyword>
<dbReference type="AlphaFoldDB" id="G2JBT8"/>
<dbReference type="RefSeq" id="WP_006683291.1">
    <property type="nucleotide sequence ID" value="NZ_CAFB01000083.1"/>
</dbReference>
<protein>
    <submittedName>
        <fullName evidence="2">Putative 3-hydroxybutyryl-CoA dehydrogenase</fullName>
        <ecNumber evidence="2">1.1.1.157</ecNumber>
    </submittedName>
</protein>
<feature type="transmembrane region" description="Helical" evidence="1">
    <location>
        <begin position="117"/>
        <end position="139"/>
    </location>
</feature>
<evidence type="ECO:0000256" key="1">
    <source>
        <dbReference type="SAM" id="Phobius"/>
    </source>
</evidence>
<organism evidence="2 3">
    <name type="scientific">Candidatus Glomeribacter gigasporarum BEG34</name>
    <dbReference type="NCBI Taxonomy" id="1070319"/>
    <lineage>
        <taxon>Bacteria</taxon>
        <taxon>Pseudomonadati</taxon>
        <taxon>Pseudomonadota</taxon>
        <taxon>Betaproteobacteria</taxon>
        <taxon>Burkholderiales</taxon>
        <taxon>Burkholderiaceae</taxon>
        <taxon>Candidatus Glomeribacter</taxon>
    </lineage>
</organism>
<evidence type="ECO:0000313" key="3">
    <source>
        <dbReference type="Proteomes" id="UP000054051"/>
    </source>
</evidence>